<evidence type="ECO:0000313" key="6">
    <source>
        <dbReference type="Proteomes" id="UP000322876"/>
    </source>
</evidence>
<gene>
    <name evidence="5" type="ORF">FHQ18_03820</name>
</gene>
<proteinExistence type="predicted"/>
<evidence type="ECO:0000256" key="1">
    <source>
        <dbReference type="ARBA" id="ARBA00023015"/>
    </source>
</evidence>
<keyword evidence="6" id="KW-1185">Reference proteome</keyword>
<dbReference type="SUPFAM" id="SSF46785">
    <property type="entry name" value="Winged helix' DNA-binding domain"/>
    <property type="match status" value="1"/>
</dbReference>
<dbReference type="EMBL" id="VFJB01000003">
    <property type="protein sequence ID" value="KAA0259124.1"/>
    <property type="molecule type" value="Genomic_DNA"/>
</dbReference>
<evidence type="ECO:0000256" key="2">
    <source>
        <dbReference type="ARBA" id="ARBA00023163"/>
    </source>
</evidence>
<dbReference type="GO" id="GO:0003700">
    <property type="term" value="F:DNA-binding transcription factor activity"/>
    <property type="evidence" value="ECO:0007669"/>
    <property type="project" value="InterPro"/>
</dbReference>
<sequence>MEWSDPGFAFRVTFKKVNYEKTEKEKNIANDYDRLNRQQTGNKPATKRQQTGSELKLISMGLNNRQIKAIVYVQEHGRITNKEYRQIFNVSERTARNDLKELCEKEIFQKIGETGRSTYYILKEKDSDR</sequence>
<keyword evidence="1" id="KW-0805">Transcription regulation</keyword>
<dbReference type="Gene3D" id="1.10.10.10">
    <property type="entry name" value="Winged helix-like DNA-binding domain superfamily/Winged helix DNA-binding domain"/>
    <property type="match status" value="1"/>
</dbReference>
<dbReference type="Proteomes" id="UP000322876">
    <property type="component" value="Unassembled WGS sequence"/>
</dbReference>
<keyword evidence="2" id="KW-0804">Transcription</keyword>
<dbReference type="Pfam" id="PF08220">
    <property type="entry name" value="HTH_DeoR"/>
    <property type="match status" value="1"/>
</dbReference>
<organism evidence="5 6">
    <name type="scientific">Deferribacter autotrophicus</name>
    <dbReference type="NCBI Taxonomy" id="500465"/>
    <lineage>
        <taxon>Bacteria</taxon>
        <taxon>Pseudomonadati</taxon>
        <taxon>Deferribacterota</taxon>
        <taxon>Deferribacteres</taxon>
        <taxon>Deferribacterales</taxon>
        <taxon>Deferribacteraceae</taxon>
        <taxon>Deferribacter</taxon>
    </lineage>
</organism>
<feature type="region of interest" description="Disordered" evidence="3">
    <location>
        <begin position="29"/>
        <end position="52"/>
    </location>
</feature>
<accession>A0A5A8F4U2</accession>
<evidence type="ECO:0000256" key="3">
    <source>
        <dbReference type="SAM" id="MobiDB-lite"/>
    </source>
</evidence>
<dbReference type="AlphaFoldDB" id="A0A5A8F4U2"/>
<evidence type="ECO:0000313" key="5">
    <source>
        <dbReference type="EMBL" id="KAA0259124.1"/>
    </source>
</evidence>
<dbReference type="InterPro" id="IPR036388">
    <property type="entry name" value="WH-like_DNA-bd_sf"/>
</dbReference>
<dbReference type="InterPro" id="IPR001034">
    <property type="entry name" value="DeoR_HTH"/>
</dbReference>
<evidence type="ECO:0000259" key="4">
    <source>
        <dbReference type="Pfam" id="PF08220"/>
    </source>
</evidence>
<comment type="caution">
    <text evidence="5">The sequence shown here is derived from an EMBL/GenBank/DDBJ whole genome shotgun (WGS) entry which is preliminary data.</text>
</comment>
<feature type="compositionally biased region" description="Polar residues" evidence="3">
    <location>
        <begin position="37"/>
        <end position="52"/>
    </location>
</feature>
<protein>
    <submittedName>
        <fullName evidence="5">DeoR family transcriptional regulator</fullName>
    </submittedName>
</protein>
<feature type="domain" description="HTH deoR-type" evidence="4">
    <location>
        <begin position="66"/>
        <end position="110"/>
    </location>
</feature>
<dbReference type="InterPro" id="IPR036390">
    <property type="entry name" value="WH_DNA-bd_sf"/>
</dbReference>
<reference evidence="5 6" key="1">
    <citation type="submission" date="2019-06" db="EMBL/GenBank/DDBJ databases">
        <title>Genomic insights into carbon and energy metabolism of Deferribacter autotrophicus revealed new metabolic traits in the phylum Deferribacteres.</title>
        <authorList>
            <person name="Slobodkin A.I."/>
            <person name="Slobodkina G.B."/>
            <person name="Allioux M."/>
            <person name="Alain K."/>
            <person name="Jebbar M."/>
            <person name="Shadrin V."/>
            <person name="Kublanov I.V."/>
            <person name="Toshchakov S.V."/>
            <person name="Bonch-Osmolovskaya E.A."/>
        </authorList>
    </citation>
    <scope>NUCLEOTIDE SEQUENCE [LARGE SCALE GENOMIC DNA]</scope>
    <source>
        <strain evidence="5 6">SL50</strain>
    </source>
</reference>
<dbReference type="OrthoDB" id="613884at2"/>
<name>A0A5A8F4U2_9BACT</name>